<dbReference type="Gene3D" id="3.30.70.270">
    <property type="match status" value="1"/>
</dbReference>
<dbReference type="CDD" id="cd01949">
    <property type="entry name" value="GGDEF"/>
    <property type="match status" value="1"/>
</dbReference>
<dbReference type="SMART" id="SM00267">
    <property type="entry name" value="GGDEF"/>
    <property type="match status" value="1"/>
</dbReference>
<dbReference type="SUPFAM" id="SSF141868">
    <property type="entry name" value="EAL domain-like"/>
    <property type="match status" value="1"/>
</dbReference>
<dbReference type="SUPFAM" id="SSF55073">
    <property type="entry name" value="Nucleotide cyclase"/>
    <property type="match status" value="1"/>
</dbReference>
<dbReference type="Pfam" id="PF00563">
    <property type="entry name" value="EAL"/>
    <property type="match status" value="1"/>
</dbReference>
<evidence type="ECO:0000259" key="2">
    <source>
        <dbReference type="PROSITE" id="PS50883"/>
    </source>
</evidence>
<dbReference type="InterPro" id="IPR052155">
    <property type="entry name" value="Biofilm_reg_signaling"/>
</dbReference>
<dbReference type="InterPro" id="IPR001633">
    <property type="entry name" value="EAL_dom"/>
</dbReference>
<keyword evidence="5" id="KW-1185">Reference proteome</keyword>
<dbReference type="PANTHER" id="PTHR44757">
    <property type="entry name" value="DIGUANYLATE CYCLASE DGCP"/>
    <property type="match status" value="1"/>
</dbReference>
<dbReference type="PROSITE" id="PS50887">
    <property type="entry name" value="GGDEF"/>
    <property type="match status" value="1"/>
</dbReference>
<dbReference type="NCBIfam" id="TIGR00254">
    <property type="entry name" value="GGDEF"/>
    <property type="match status" value="1"/>
</dbReference>
<dbReference type="InterPro" id="IPR043128">
    <property type="entry name" value="Rev_trsase/Diguanyl_cyclase"/>
</dbReference>
<evidence type="ECO:0000313" key="5">
    <source>
        <dbReference type="Proteomes" id="UP001231124"/>
    </source>
</evidence>
<dbReference type="PANTHER" id="PTHR44757:SF2">
    <property type="entry name" value="BIOFILM ARCHITECTURE MAINTENANCE PROTEIN MBAA"/>
    <property type="match status" value="1"/>
</dbReference>
<protein>
    <submittedName>
        <fullName evidence="4">Diguanylate cyclase (GGDEF)-like protein</fullName>
    </submittedName>
</protein>
<reference evidence="4 5" key="1">
    <citation type="submission" date="2023-07" db="EMBL/GenBank/DDBJ databases">
        <title>Genomic Encyclopedia of Type Strains, Phase IV (KMG-IV): sequencing the most valuable type-strain genomes for metagenomic binning, comparative biology and taxonomic classification.</title>
        <authorList>
            <person name="Goeker M."/>
        </authorList>
    </citation>
    <scope>NUCLEOTIDE SEQUENCE [LARGE SCALE GENOMIC DNA]</scope>
    <source>
        <strain evidence="4 5">DSM 19013</strain>
    </source>
</reference>
<evidence type="ECO:0000259" key="3">
    <source>
        <dbReference type="PROSITE" id="PS50887"/>
    </source>
</evidence>
<organism evidence="4 5">
    <name type="scientific">Methylobacterium aerolatum</name>
    <dbReference type="NCBI Taxonomy" id="418708"/>
    <lineage>
        <taxon>Bacteria</taxon>
        <taxon>Pseudomonadati</taxon>
        <taxon>Pseudomonadota</taxon>
        <taxon>Alphaproteobacteria</taxon>
        <taxon>Hyphomicrobiales</taxon>
        <taxon>Methylobacteriaceae</taxon>
        <taxon>Methylobacterium</taxon>
    </lineage>
</organism>
<accession>A0ABU0I3H4</accession>
<evidence type="ECO:0000256" key="1">
    <source>
        <dbReference type="SAM" id="Coils"/>
    </source>
</evidence>
<comment type="caution">
    <text evidence="4">The sequence shown here is derived from an EMBL/GenBank/DDBJ whole genome shotgun (WGS) entry which is preliminary data.</text>
</comment>
<dbReference type="Gene3D" id="3.20.20.450">
    <property type="entry name" value="EAL domain"/>
    <property type="match status" value="1"/>
</dbReference>
<feature type="coiled-coil region" evidence="1">
    <location>
        <begin position="17"/>
        <end position="76"/>
    </location>
</feature>
<proteinExistence type="predicted"/>
<dbReference type="SMART" id="SM00052">
    <property type="entry name" value="EAL"/>
    <property type="match status" value="1"/>
</dbReference>
<dbReference type="RefSeq" id="WP_238203831.1">
    <property type="nucleotide sequence ID" value="NZ_BPQE01000016.1"/>
</dbReference>
<dbReference type="InterPro" id="IPR029787">
    <property type="entry name" value="Nucleotide_cyclase"/>
</dbReference>
<dbReference type="InterPro" id="IPR000160">
    <property type="entry name" value="GGDEF_dom"/>
</dbReference>
<sequence>MPPDPLPPPGDNPDERLARLARRVERERRARLEAESLLEEKSRALFTANRNLAQLAASLETRVAERTLEANDARERAVALAERDSLTGIANRVRFTDRLGALIEQARQSGEGFALLLLDLDRFKETNDALGHEAGDTLLRCVARRLVRLPGAWCVARLGGDEFAAIVPATEDGIEAQVQALQARLRKPLRFQGQRLEVSASIGVALFPQDATDSRDLQRFADIALFRAKVLRDCHARYEAAMGREIEVRRELGSELARALRIGEVVPWFQPIVDGTSLRPNGVEALARWHHPQRGLVSPGDFLAIAEERRLMGELFARILRAACPVAKRWLAEGVIQFLSVNVSPSQFRSGNLVQDLAALLAELDFPAECLVVEITEEILMLDLDGARRQLQDIAALGVRIALDDFGVGYSNIGYLRHLPFHKLKLDRSLIADLGKDPKVRVMLSAIVDLARALDLGIVAEGVEDPHQALLLAHLGCRDLQGYLFGRPMPEAELDAFFRHGASPRRAAV</sequence>
<dbReference type="PROSITE" id="PS50883">
    <property type="entry name" value="EAL"/>
    <property type="match status" value="1"/>
</dbReference>
<dbReference type="Pfam" id="PF00990">
    <property type="entry name" value="GGDEF"/>
    <property type="match status" value="1"/>
</dbReference>
<dbReference type="InterPro" id="IPR035919">
    <property type="entry name" value="EAL_sf"/>
</dbReference>
<dbReference type="CDD" id="cd01948">
    <property type="entry name" value="EAL"/>
    <property type="match status" value="1"/>
</dbReference>
<gene>
    <name evidence="4" type="ORF">QO012_003671</name>
</gene>
<feature type="domain" description="EAL" evidence="2">
    <location>
        <begin position="249"/>
        <end position="502"/>
    </location>
</feature>
<evidence type="ECO:0000313" key="4">
    <source>
        <dbReference type="EMBL" id="MDQ0449154.1"/>
    </source>
</evidence>
<dbReference type="Proteomes" id="UP001231124">
    <property type="component" value="Unassembled WGS sequence"/>
</dbReference>
<feature type="domain" description="GGDEF" evidence="3">
    <location>
        <begin position="111"/>
        <end position="240"/>
    </location>
</feature>
<name>A0ABU0I3H4_9HYPH</name>
<keyword evidence="1" id="KW-0175">Coiled coil</keyword>
<dbReference type="EMBL" id="JAUSVP010000013">
    <property type="protein sequence ID" value="MDQ0449154.1"/>
    <property type="molecule type" value="Genomic_DNA"/>
</dbReference>